<dbReference type="PROSITE" id="PS00455">
    <property type="entry name" value="AMP_BINDING"/>
    <property type="match status" value="1"/>
</dbReference>
<dbReference type="NCBIfam" id="NF004837">
    <property type="entry name" value="PRK06187.1"/>
    <property type="match status" value="1"/>
</dbReference>
<dbReference type="InterPro" id="IPR045851">
    <property type="entry name" value="AMP-bd_C_sf"/>
</dbReference>
<reference evidence="5" key="1">
    <citation type="submission" date="2018-07" db="EMBL/GenBank/DDBJ databases">
        <authorList>
            <consortium name="Genoscope - CEA"/>
            <person name="William W."/>
        </authorList>
    </citation>
    <scope>NUCLEOTIDE SEQUENCE</scope>
    <source>
        <strain evidence="5">IK1</strain>
    </source>
</reference>
<dbReference type="AlphaFoldDB" id="A0A653A898"/>
<dbReference type="CDD" id="cd17631">
    <property type="entry name" value="FACL_FadD13-like"/>
    <property type="match status" value="1"/>
</dbReference>
<keyword evidence="2" id="KW-0436">Ligase</keyword>
<dbReference type="EMBL" id="UPXX01000027">
    <property type="protein sequence ID" value="VBB43872.1"/>
    <property type="molecule type" value="Genomic_DNA"/>
</dbReference>
<evidence type="ECO:0000256" key="2">
    <source>
        <dbReference type="ARBA" id="ARBA00022598"/>
    </source>
</evidence>
<dbReference type="InterPro" id="IPR025110">
    <property type="entry name" value="AMP-bd_C"/>
</dbReference>
<dbReference type="Gene3D" id="3.40.50.12780">
    <property type="entry name" value="N-terminal domain of ligase-like"/>
    <property type="match status" value="1"/>
</dbReference>
<organism evidence="5">
    <name type="scientific">Uncultured Desulfatiglans sp</name>
    <dbReference type="NCBI Taxonomy" id="1748965"/>
    <lineage>
        <taxon>Bacteria</taxon>
        <taxon>Pseudomonadati</taxon>
        <taxon>Thermodesulfobacteriota</taxon>
        <taxon>Desulfobacteria</taxon>
        <taxon>Desulfatiglandales</taxon>
        <taxon>Desulfatiglandaceae</taxon>
        <taxon>Desulfatiglans</taxon>
        <taxon>environmental samples</taxon>
    </lineage>
</organism>
<dbReference type="Gene3D" id="3.30.300.30">
    <property type="match status" value="1"/>
</dbReference>
<dbReference type="InterPro" id="IPR020845">
    <property type="entry name" value="AMP-binding_CS"/>
</dbReference>
<evidence type="ECO:0000259" key="3">
    <source>
        <dbReference type="Pfam" id="PF00501"/>
    </source>
</evidence>
<dbReference type="Pfam" id="PF00501">
    <property type="entry name" value="AMP-binding"/>
    <property type="match status" value="1"/>
</dbReference>
<dbReference type="InterPro" id="IPR050237">
    <property type="entry name" value="ATP-dep_AMP-bd_enzyme"/>
</dbReference>
<evidence type="ECO:0000259" key="4">
    <source>
        <dbReference type="Pfam" id="PF13193"/>
    </source>
</evidence>
<dbReference type="SUPFAM" id="SSF56801">
    <property type="entry name" value="Acetyl-CoA synthetase-like"/>
    <property type="match status" value="1"/>
</dbReference>
<sequence length="515" mass="57414">MPLNELLPKAVRLHPHREAVVCGDLRMDYAEFAARVWRLCGALRRMGLAKGDRLAVLHENCHVFLETYFAAAHLGLILVPLNFRLSPGELGFILQDSGARVLIAQGRFREPVRDLPTLAPNLERIIWTQRDSASCGENEAGYEALIAAEPPDPPQPMALEDRDVAHLYYTSGTTGRPKGVMLTHGNVKSHALGTIAELHITDSDHWFHVAPLFHLADAWATFAITWAGGKHVILPVFEALRVLETIERERITLTNLIPTMLNLMVNEPRAREFDYSSLRFMLSGGAPIAPETVRRIMETLQCDYVQTYGMTETSPYLTLSLLKGPMRSLPPAEQLRYKAKTGREFINVRLRVVDEAGRDVAADETQVGEIIVKGDTVTPGYWNLPDETAKAIRDGWLCTGDLAVIDAEGYVNIVDRKKDMIITGGENVYSTEVENVLYQHRDILEAAVVGVPDPKWGEAVKAFVVPKPDREIRPEEVIAFCRKHLAGYKCPKSVELLESLPRTGSGKIYKKGLRG</sequence>
<evidence type="ECO:0000256" key="1">
    <source>
        <dbReference type="ARBA" id="ARBA00006432"/>
    </source>
</evidence>
<accession>A0A653A898</accession>
<feature type="domain" description="AMP-dependent synthetase/ligase" evidence="3">
    <location>
        <begin position="9"/>
        <end position="382"/>
    </location>
</feature>
<dbReference type="PANTHER" id="PTHR43767:SF1">
    <property type="entry name" value="NONRIBOSOMAL PEPTIDE SYNTHASE PES1 (EUROFUNG)-RELATED"/>
    <property type="match status" value="1"/>
</dbReference>
<dbReference type="Pfam" id="PF13193">
    <property type="entry name" value="AMP-binding_C"/>
    <property type="match status" value="1"/>
</dbReference>
<protein>
    <submittedName>
        <fullName evidence="5">AMP-binding enzyme</fullName>
    </submittedName>
</protein>
<dbReference type="InterPro" id="IPR042099">
    <property type="entry name" value="ANL_N_sf"/>
</dbReference>
<feature type="domain" description="AMP-binding enzyme C-terminal" evidence="4">
    <location>
        <begin position="432"/>
        <end position="507"/>
    </location>
</feature>
<comment type="similarity">
    <text evidence="1">Belongs to the ATP-dependent AMP-binding enzyme family.</text>
</comment>
<proteinExistence type="inferred from homology"/>
<evidence type="ECO:0000313" key="5">
    <source>
        <dbReference type="EMBL" id="VBB43872.1"/>
    </source>
</evidence>
<dbReference type="InterPro" id="IPR000873">
    <property type="entry name" value="AMP-dep_synth/lig_dom"/>
</dbReference>
<dbReference type="GO" id="GO:0016878">
    <property type="term" value="F:acid-thiol ligase activity"/>
    <property type="evidence" value="ECO:0007669"/>
    <property type="project" value="UniProtKB-ARBA"/>
</dbReference>
<gene>
    <name evidence="5" type="ORF">TRIP_B330062</name>
</gene>
<dbReference type="PANTHER" id="PTHR43767">
    <property type="entry name" value="LONG-CHAIN-FATTY-ACID--COA LIGASE"/>
    <property type="match status" value="1"/>
</dbReference>
<name>A0A653A898_UNCDX</name>
<dbReference type="FunFam" id="3.30.300.30:FF:000008">
    <property type="entry name" value="2,3-dihydroxybenzoate-AMP ligase"/>
    <property type="match status" value="1"/>
</dbReference>